<accession>A0A6J5NGL5</accession>
<dbReference type="InterPro" id="IPR011231">
    <property type="entry name" value="Phage_VT1-Sakai_H0018"/>
</dbReference>
<dbReference type="EMBL" id="LR796651">
    <property type="protein sequence ID" value="CAB4157862.1"/>
    <property type="molecule type" value="Genomic_DNA"/>
</dbReference>
<organism evidence="1">
    <name type="scientific">uncultured Caudovirales phage</name>
    <dbReference type="NCBI Taxonomy" id="2100421"/>
    <lineage>
        <taxon>Viruses</taxon>
        <taxon>Duplodnaviria</taxon>
        <taxon>Heunggongvirae</taxon>
        <taxon>Uroviricota</taxon>
        <taxon>Caudoviricetes</taxon>
        <taxon>Peduoviridae</taxon>
        <taxon>Maltschvirus</taxon>
        <taxon>Maltschvirus maltsch</taxon>
    </lineage>
</organism>
<protein>
    <submittedName>
        <fullName evidence="1">Uncharacterized protein</fullName>
    </submittedName>
</protein>
<name>A0A6J5NGL5_9CAUD</name>
<evidence type="ECO:0000313" key="1">
    <source>
        <dbReference type="EMBL" id="CAB4157862.1"/>
    </source>
</evidence>
<reference evidence="1" key="1">
    <citation type="submission" date="2020-04" db="EMBL/GenBank/DDBJ databases">
        <authorList>
            <person name="Chiriac C."/>
            <person name="Salcher M."/>
            <person name="Ghai R."/>
            <person name="Kavagutti S V."/>
        </authorList>
    </citation>
    <scope>NUCLEOTIDE SEQUENCE</scope>
</reference>
<dbReference type="Pfam" id="PF09956">
    <property type="entry name" value="Phage_cement_2"/>
    <property type="match status" value="1"/>
</dbReference>
<gene>
    <name evidence="1" type="ORF">UFOVP694_53</name>
</gene>
<proteinExistence type="predicted"/>
<sequence>MASGETVVYDLPYPINSDPVDVAGDIQSLAERIEVILPTIGLPYHTIEVTNVSGVSITKGDPVYVSGFNNTSGKPQVTKSQANTIGTFPVIGLAQSTISNSTDGVVVISGVFTGVNTSSYSVGARLYVGSTGGLTSTQPITATTNSGVVGIVAKSNASGTILIGSFKGNGTWGSMKAGLA</sequence>